<dbReference type="RefSeq" id="XP_045291833.1">
    <property type="nucleotide sequence ID" value="XM_045427858.1"/>
</dbReference>
<name>C0NCG2_AJECG</name>
<sequence length="341" mass="37957">MPRGRKRTAPAAPARAVTSQRKNKRLRVGPATRGGTKTHSSSREREESSGYAGDNTDHPDEDTNGGLDLGATEVDDDDDEYDDGDDDDDDDREAELTRAALRGLQEAMERTKKRDNYAKEIEKCIGEEERRLEGLMKAVVRERESESEEFRSRFSLLIGTALAPTGTKTSRSAAGCASDTQKLCLEDVSSDKHPLYNKCQVLLQCTKSLLQDYDNLAAYISKLEVPPDPAEMWEEDCAETRRVIGIGAEASQAEINKLLACKDDAKKRGDKGESAPSNERKRGRRAKAKVFEKDEHLQAMLKIGKEKDPFPTKEPYGWGKMAFQMVKGMKTLAKALPVDRK</sequence>
<dbReference type="GeneID" id="69033825"/>
<dbReference type="InParanoid" id="C0NCG2"/>
<evidence type="ECO:0000313" key="3">
    <source>
        <dbReference type="Proteomes" id="UP000001631"/>
    </source>
</evidence>
<proteinExistence type="predicted"/>
<feature type="compositionally biased region" description="Acidic residues" evidence="1">
    <location>
        <begin position="73"/>
        <end position="93"/>
    </location>
</feature>
<accession>C0NCG2</accession>
<feature type="region of interest" description="Disordered" evidence="1">
    <location>
        <begin position="266"/>
        <end position="288"/>
    </location>
</feature>
<dbReference type="AlphaFoldDB" id="C0NCG2"/>
<gene>
    <name evidence="2" type="ORF">HCBG_00808</name>
</gene>
<organism evidence="2 3">
    <name type="scientific">Ajellomyces capsulatus (strain G186AR / H82 / ATCC MYA-2454 / RMSCC 2432)</name>
    <name type="common">Darling's disease fungus</name>
    <name type="synonym">Histoplasma capsulatum</name>
    <dbReference type="NCBI Taxonomy" id="447093"/>
    <lineage>
        <taxon>Eukaryota</taxon>
        <taxon>Fungi</taxon>
        <taxon>Dikarya</taxon>
        <taxon>Ascomycota</taxon>
        <taxon>Pezizomycotina</taxon>
        <taxon>Eurotiomycetes</taxon>
        <taxon>Eurotiomycetidae</taxon>
        <taxon>Onygenales</taxon>
        <taxon>Ajellomycetaceae</taxon>
        <taxon>Histoplasma</taxon>
    </lineage>
</organism>
<dbReference type="Proteomes" id="UP000001631">
    <property type="component" value="Unassembled WGS sequence"/>
</dbReference>
<dbReference type="STRING" id="447093.C0NCG2"/>
<dbReference type="EMBL" id="GG663363">
    <property type="protein sequence ID" value="EEH11353.1"/>
    <property type="molecule type" value="Genomic_DNA"/>
</dbReference>
<evidence type="ECO:0000313" key="2">
    <source>
        <dbReference type="EMBL" id="EEH11353.1"/>
    </source>
</evidence>
<protein>
    <submittedName>
        <fullName evidence="2">Uncharacterized protein</fullName>
    </submittedName>
</protein>
<evidence type="ECO:0000256" key="1">
    <source>
        <dbReference type="SAM" id="MobiDB-lite"/>
    </source>
</evidence>
<feature type="region of interest" description="Disordered" evidence="1">
    <location>
        <begin position="1"/>
        <end position="95"/>
    </location>
</feature>
<dbReference type="HOGENOM" id="CLU_847587_0_0_1"/>
<keyword evidence="3" id="KW-1185">Reference proteome</keyword>
<reference evidence="2" key="1">
    <citation type="submission" date="2009-02" db="EMBL/GenBank/DDBJ databases">
        <title>The Genome Sequence of Ajellomyces capsulatus strain G186AR.</title>
        <authorList>
            <consortium name="The Broad Institute Genome Sequencing Platform"/>
            <person name="Champion M."/>
            <person name="Cuomo C."/>
            <person name="Ma L.-J."/>
            <person name="Henn M.R."/>
            <person name="Sil A."/>
            <person name="Goldman B."/>
            <person name="Young S.K."/>
            <person name="Kodira C.D."/>
            <person name="Zeng Q."/>
            <person name="Koehrsen M."/>
            <person name="Alvarado L."/>
            <person name="Berlin A."/>
            <person name="Borenstein D."/>
            <person name="Chen Z."/>
            <person name="Engels R."/>
            <person name="Freedman E."/>
            <person name="Gellesch M."/>
            <person name="Goldberg J."/>
            <person name="Griggs A."/>
            <person name="Gujja S."/>
            <person name="Heiman D."/>
            <person name="Hepburn T."/>
            <person name="Howarth C."/>
            <person name="Jen D."/>
            <person name="Larson L."/>
            <person name="Lewis B."/>
            <person name="Mehta T."/>
            <person name="Park D."/>
            <person name="Pearson M."/>
            <person name="Roberts A."/>
            <person name="Saif S."/>
            <person name="Shea T."/>
            <person name="Shenoy N."/>
            <person name="Sisk P."/>
            <person name="Stolte C."/>
            <person name="Sykes S."/>
            <person name="Walk T."/>
            <person name="White J."/>
            <person name="Yandava C."/>
            <person name="Klein B."/>
            <person name="McEwen J.G."/>
            <person name="Puccia R."/>
            <person name="Goldman G.H."/>
            <person name="Felipe M.S."/>
            <person name="Nino-Vega G."/>
            <person name="San-Blas G."/>
            <person name="Taylor J."/>
            <person name="Mendoza L."/>
            <person name="Galagan J."/>
            <person name="Nusbaum C."/>
            <person name="Birren B."/>
        </authorList>
    </citation>
    <scope>NUCLEOTIDE SEQUENCE</scope>
    <source>
        <strain evidence="2">G186AR</strain>
    </source>
</reference>